<dbReference type="InterPro" id="IPR027356">
    <property type="entry name" value="NPH3_dom"/>
</dbReference>
<evidence type="ECO:0000256" key="7">
    <source>
        <dbReference type="ARBA" id="ARBA00023049"/>
    </source>
</evidence>
<reference evidence="11" key="1">
    <citation type="submission" date="2024-03" db="EMBL/GenBank/DDBJ databases">
        <authorList>
            <consortium name="ELIXIR-Norway"/>
            <consortium name="Elixir Norway"/>
        </authorList>
    </citation>
    <scope>NUCLEOTIDE SEQUENCE</scope>
</reference>
<sequence length="1029" mass="114138">MEVDVNAEQTFIMHKTPLLAHCGRLVEAVKEATMQSSEAASSPGSTKLLRVQVRDMPGGAEAFEMAARFCFNDADICISSANVAMLRCAAEFLDMTEALSKGNLTRKTEDYLRTMVFWSWEEALVVLRSCKEFQSAAEKTQLVQRCVNCLADKASSSFSFAGELNSPFHAGIESYFASYLVSTPSGTSSHRSSKAASETWWFEDLSTLPVHLVARVVKAMMANRTSDHRVLAKFLLHYLRSALPVLGGYGPATSSLASPMPQHKSAERDGEHNNTLLHNQSQRAQRQVIQVVVSLLACLDRSSVSCRSLLGLRRIAIALRAGKLCRRELERMIGAQLDKATLDNILIPALPPRSSSLYDVDLVLRLLDFFLKDKAEALMMVPTPVQTALTKVGGLMDKYLAEIAADVHLRPLRFLALAESLPDYARESDDGLYRAVDIYLEAHPSINEADASRLFKVINCHKLGAETCKAAVQNSRFPPSFLIQVALVQQAQQRRTLNEGLFCSSSNSGRDYHHTTLFVCTIQQHSETQLSSAQLRSAQIRQLCFFQFCEVQNRCALQRLRQSHALAVADERFQRYNSPVPSTVDHTAVLGRPETKVTTLANGLRVASESDLSAATATVGVWIDAGSRFEIASTNGTAHFLEHMIFKGTKRRSMRQLEEEIENMGGHLNAYTSREQTTYYAKVMKKDLPVAVDILADILQNSRFDEDRITRERQVILREMEEVEGQVEEVMFDHLHATAFQHSSLGRSILGPAANIRSITKANLQDYITTHYTAPRMVIAAAGAVQHEDLVSLAEKSFQSLPTNPTTAGQLVQQEPAVFTGSEVRIRDDDQTLTHLAVALKGAAWTDPDSIALMVMQTMLGAWNKNAVVGKHAGSEMAQKIGANNLAESVMAFNTNYADAGLFGVYAVAKPDTLDDLSYCIMHEMTSLIYRAAPDDVARARNQLKSYLLLHMDGTSAVAEDIGRQILTYGRRLPLAELFARIDAVDVDTVKRVGTRFIADQEVAIAAIGPTQNLPDYNWFRRHTYWNRY</sequence>
<dbReference type="Pfam" id="PF03000">
    <property type="entry name" value="NPH3"/>
    <property type="match status" value="1"/>
</dbReference>
<name>A0ABP1BVZ1_9BRYO</name>
<dbReference type="InterPro" id="IPR050361">
    <property type="entry name" value="MPP/UQCRC_Complex"/>
</dbReference>
<organism evidence="11 12">
    <name type="scientific">Sphagnum jensenii</name>
    <dbReference type="NCBI Taxonomy" id="128206"/>
    <lineage>
        <taxon>Eukaryota</taxon>
        <taxon>Viridiplantae</taxon>
        <taxon>Streptophyta</taxon>
        <taxon>Embryophyta</taxon>
        <taxon>Bryophyta</taxon>
        <taxon>Sphagnophytina</taxon>
        <taxon>Sphagnopsida</taxon>
        <taxon>Sphagnales</taxon>
        <taxon>Sphagnaceae</taxon>
        <taxon>Sphagnum</taxon>
    </lineage>
</organism>
<feature type="domain" description="NPH3" evidence="10">
    <location>
        <begin position="199"/>
        <end position="492"/>
    </location>
</feature>
<dbReference type="InterPro" id="IPR007863">
    <property type="entry name" value="Peptidase_M16_C"/>
</dbReference>
<evidence type="ECO:0000313" key="11">
    <source>
        <dbReference type="EMBL" id="CAK9880564.1"/>
    </source>
</evidence>
<accession>A0ABP1BVZ1</accession>
<evidence type="ECO:0000256" key="6">
    <source>
        <dbReference type="ARBA" id="ARBA00022833"/>
    </source>
</evidence>
<evidence type="ECO:0000256" key="9">
    <source>
        <dbReference type="RuleBase" id="RU004447"/>
    </source>
</evidence>
<dbReference type="Proteomes" id="UP001497522">
    <property type="component" value="Chromosome 7"/>
</dbReference>
<dbReference type="SUPFAM" id="SSF63411">
    <property type="entry name" value="LuxS/MPP-like metallohydrolase"/>
    <property type="match status" value="2"/>
</dbReference>
<dbReference type="EMBL" id="OZ023708">
    <property type="protein sequence ID" value="CAK9880564.1"/>
    <property type="molecule type" value="Genomic_DNA"/>
</dbReference>
<dbReference type="Gene3D" id="3.30.830.10">
    <property type="entry name" value="Metalloenzyme, LuxS/M16 peptidase-like"/>
    <property type="match status" value="2"/>
</dbReference>
<protein>
    <recommendedName>
        <fullName evidence="10">NPH3 domain-containing protein</fullName>
    </recommendedName>
</protein>
<evidence type="ECO:0000256" key="2">
    <source>
        <dbReference type="ARBA" id="ARBA00004173"/>
    </source>
</evidence>
<dbReference type="Pfam" id="PF00675">
    <property type="entry name" value="Peptidase_M16"/>
    <property type="match status" value="1"/>
</dbReference>
<evidence type="ECO:0000256" key="4">
    <source>
        <dbReference type="ARBA" id="ARBA00022723"/>
    </source>
</evidence>
<dbReference type="PROSITE" id="PS00143">
    <property type="entry name" value="INSULINASE"/>
    <property type="match status" value="1"/>
</dbReference>
<dbReference type="InterPro" id="IPR001431">
    <property type="entry name" value="Pept_M16_Zn_BS"/>
</dbReference>
<keyword evidence="4" id="KW-0479">Metal-binding</keyword>
<dbReference type="InterPro" id="IPR011249">
    <property type="entry name" value="Metalloenz_LuxS/M16"/>
</dbReference>
<keyword evidence="5" id="KW-0378">Hydrolase</keyword>
<evidence type="ECO:0000256" key="3">
    <source>
        <dbReference type="ARBA" id="ARBA00022670"/>
    </source>
</evidence>
<keyword evidence="6" id="KW-0862">Zinc</keyword>
<dbReference type="PANTHER" id="PTHR11851:SF149">
    <property type="entry name" value="GH01077P"/>
    <property type="match status" value="1"/>
</dbReference>
<keyword evidence="12" id="KW-1185">Reference proteome</keyword>
<gene>
    <name evidence="11" type="ORF">CSSPJE1EN2_LOCUS21963</name>
</gene>
<comment type="subcellular location">
    <subcellularLocation>
        <location evidence="2">Mitochondrion</location>
    </subcellularLocation>
</comment>
<evidence type="ECO:0000256" key="5">
    <source>
        <dbReference type="ARBA" id="ARBA00022801"/>
    </source>
</evidence>
<evidence type="ECO:0000256" key="8">
    <source>
        <dbReference type="ARBA" id="ARBA00023128"/>
    </source>
</evidence>
<comment type="similarity">
    <text evidence="9">Belongs to the peptidase M16 family.</text>
</comment>
<comment type="cofactor">
    <cofactor evidence="1">
        <name>Zn(2+)</name>
        <dbReference type="ChEBI" id="CHEBI:29105"/>
    </cofactor>
</comment>
<evidence type="ECO:0000259" key="10">
    <source>
        <dbReference type="PROSITE" id="PS51649"/>
    </source>
</evidence>
<keyword evidence="7" id="KW-0482">Metalloprotease</keyword>
<proteinExistence type="inferred from homology"/>
<keyword evidence="8" id="KW-0496">Mitochondrion</keyword>
<dbReference type="PROSITE" id="PS51649">
    <property type="entry name" value="NPH3"/>
    <property type="match status" value="1"/>
</dbReference>
<dbReference type="InterPro" id="IPR011765">
    <property type="entry name" value="Pept_M16_N"/>
</dbReference>
<evidence type="ECO:0000313" key="12">
    <source>
        <dbReference type="Proteomes" id="UP001497522"/>
    </source>
</evidence>
<dbReference type="PANTHER" id="PTHR11851">
    <property type="entry name" value="METALLOPROTEASE"/>
    <property type="match status" value="1"/>
</dbReference>
<keyword evidence="3" id="KW-0645">Protease</keyword>
<evidence type="ECO:0000256" key="1">
    <source>
        <dbReference type="ARBA" id="ARBA00001947"/>
    </source>
</evidence>
<dbReference type="Pfam" id="PF05193">
    <property type="entry name" value="Peptidase_M16_C"/>
    <property type="match status" value="1"/>
</dbReference>